<sequence length="285" mass="34089">MADSTELTLGYGVNGRWKLFDDYDPCIIFQANDTKYIVHMSIRHLRINKYLSDMPHGDKWIPLRISNDFMTAAIEVCHLLQKDVTNIDEIYNCMQKERQLKTYCEKNCFDFDYLYIKELLTSGRLIEAENELKLCILYNKSVNYAYFDLAKIYAIHGNDEEAIRCIKKSRKYNWIAVIVDKEFERISDRKEIVDTIEMELCCTSPQQNIEYWKTRKEYTNVIYEYVERHHLDHKVPLLIRYVANDELQHDKDFSKLYKFGIFGNYDKNTLCKCNRTKDDCRCVSW</sequence>
<evidence type="ECO:0000313" key="1">
    <source>
        <dbReference type="EMBL" id="QHT26109.1"/>
    </source>
</evidence>
<accession>A0A6C0ECW4</accession>
<organism evidence="1">
    <name type="scientific">viral metagenome</name>
    <dbReference type="NCBI Taxonomy" id="1070528"/>
    <lineage>
        <taxon>unclassified sequences</taxon>
        <taxon>metagenomes</taxon>
        <taxon>organismal metagenomes</taxon>
    </lineage>
</organism>
<name>A0A6C0ECW4_9ZZZZ</name>
<dbReference type="AlphaFoldDB" id="A0A6C0ECW4"/>
<dbReference type="EMBL" id="MN739779">
    <property type="protein sequence ID" value="QHT26109.1"/>
    <property type="molecule type" value="Genomic_DNA"/>
</dbReference>
<proteinExistence type="predicted"/>
<reference evidence="1" key="1">
    <citation type="journal article" date="2020" name="Nature">
        <title>Giant virus diversity and host interactions through global metagenomics.</title>
        <authorList>
            <person name="Schulz F."/>
            <person name="Roux S."/>
            <person name="Paez-Espino D."/>
            <person name="Jungbluth S."/>
            <person name="Walsh D.A."/>
            <person name="Denef V.J."/>
            <person name="McMahon K.D."/>
            <person name="Konstantinidis K.T."/>
            <person name="Eloe-Fadrosh E.A."/>
            <person name="Kyrpides N.C."/>
            <person name="Woyke T."/>
        </authorList>
    </citation>
    <scope>NUCLEOTIDE SEQUENCE</scope>
    <source>
        <strain evidence="1">GVMAG-M-3300023179-27</strain>
    </source>
</reference>
<protein>
    <submittedName>
        <fullName evidence="1">Uncharacterized protein</fullName>
    </submittedName>
</protein>